<dbReference type="InterPro" id="IPR005135">
    <property type="entry name" value="Endo/exonuclease/phosphatase"/>
</dbReference>
<sequence length="293" mass="32900">MGEWMDFVRKTFKSNSNSNSHSISTSSANTDHLVRVQVYTHNIRYANTNLVEGEKPWSTRKQGVINLIKQHTANPLLPTIIGLQEVLIEQLKDIMDGLGPSWKYFGVGRNDGTSRGEFAPVIYNFHDWILLDSKTHWLSTTPDVPSKSWDAALNRIVTVVVLKHHQSGKVVSFYNTHYDHKGKFARAESSFLIERLIRQSGYQNCVLVGDFNCEETDPGYQTLSMCLKESGKSARVVQGERRTCTGFRGNGTGCIDFIWTTPNVAILYHTTVGQYCNGCLCSDHRPVLAVVAI</sequence>
<dbReference type="Proteomes" id="UP001497383">
    <property type="component" value="Chromosome 1"/>
</dbReference>
<proteinExistence type="predicted"/>
<dbReference type="Pfam" id="PF03372">
    <property type="entry name" value="Exo_endo_phos"/>
    <property type="match status" value="1"/>
</dbReference>
<evidence type="ECO:0000313" key="3">
    <source>
        <dbReference type="Proteomes" id="UP001497383"/>
    </source>
</evidence>
<keyword evidence="3" id="KW-1185">Reference proteome</keyword>
<dbReference type="PANTHER" id="PTHR12121:SF36">
    <property type="entry name" value="ENDONUCLEASE_EXONUCLEASE_PHOSPHATASE DOMAIN-CONTAINING PROTEIN"/>
    <property type="match status" value="1"/>
</dbReference>
<evidence type="ECO:0000259" key="1">
    <source>
        <dbReference type="Pfam" id="PF03372"/>
    </source>
</evidence>
<evidence type="ECO:0000313" key="2">
    <source>
        <dbReference type="EMBL" id="CAK9436088.1"/>
    </source>
</evidence>
<dbReference type="SUPFAM" id="SSF56219">
    <property type="entry name" value="DNase I-like"/>
    <property type="match status" value="1"/>
</dbReference>
<dbReference type="GeneID" id="92205842"/>
<organism evidence="2 3">
    <name type="scientific">Lodderomyces beijingensis</name>
    <dbReference type="NCBI Taxonomy" id="1775926"/>
    <lineage>
        <taxon>Eukaryota</taxon>
        <taxon>Fungi</taxon>
        <taxon>Dikarya</taxon>
        <taxon>Ascomycota</taxon>
        <taxon>Saccharomycotina</taxon>
        <taxon>Pichiomycetes</taxon>
        <taxon>Debaryomycetaceae</taxon>
        <taxon>Candida/Lodderomyces clade</taxon>
        <taxon>Lodderomyces</taxon>
    </lineage>
</organism>
<dbReference type="Gene3D" id="3.60.10.10">
    <property type="entry name" value="Endonuclease/exonuclease/phosphatase"/>
    <property type="match status" value="1"/>
</dbReference>
<gene>
    <name evidence="2" type="ORF">LODBEIA_P06460</name>
</gene>
<name>A0ABP0ZJS4_9ASCO</name>
<dbReference type="PANTHER" id="PTHR12121">
    <property type="entry name" value="CARBON CATABOLITE REPRESSOR PROTEIN 4"/>
    <property type="match status" value="1"/>
</dbReference>
<dbReference type="InterPro" id="IPR050410">
    <property type="entry name" value="CCR4/nocturin_mRNA_transcr"/>
</dbReference>
<dbReference type="EMBL" id="OZ022405">
    <property type="protein sequence ID" value="CAK9436088.1"/>
    <property type="molecule type" value="Genomic_DNA"/>
</dbReference>
<feature type="domain" description="Endonuclease/exonuclease/phosphatase" evidence="1">
    <location>
        <begin position="55"/>
        <end position="284"/>
    </location>
</feature>
<accession>A0ABP0ZJS4</accession>
<protein>
    <recommendedName>
        <fullName evidence="1">Endonuclease/exonuclease/phosphatase domain-containing protein</fullName>
    </recommendedName>
</protein>
<dbReference type="InterPro" id="IPR036691">
    <property type="entry name" value="Endo/exonu/phosph_ase_sf"/>
</dbReference>
<dbReference type="CDD" id="cd09083">
    <property type="entry name" value="EEP-1"/>
    <property type="match status" value="1"/>
</dbReference>
<reference evidence="2 3" key="1">
    <citation type="submission" date="2024-03" db="EMBL/GenBank/DDBJ databases">
        <authorList>
            <person name="Brejova B."/>
        </authorList>
    </citation>
    <scope>NUCLEOTIDE SEQUENCE [LARGE SCALE GENOMIC DNA]</scope>
    <source>
        <strain evidence="2 3">CBS 14171</strain>
    </source>
</reference>
<dbReference type="RefSeq" id="XP_066827584.1">
    <property type="nucleotide sequence ID" value="XM_066976589.1"/>
</dbReference>